<evidence type="ECO:0000313" key="8">
    <source>
        <dbReference type="EMBL" id="PAV62770.1"/>
    </source>
</evidence>
<evidence type="ECO:0000256" key="5">
    <source>
        <dbReference type="ARBA" id="ARBA00023136"/>
    </source>
</evidence>
<feature type="transmembrane region" description="Helical" evidence="7">
    <location>
        <begin position="72"/>
        <end position="90"/>
    </location>
</feature>
<dbReference type="PANTHER" id="PTHR31158">
    <property type="entry name" value="DUAL OXIDASE 2"/>
    <property type="match status" value="1"/>
</dbReference>
<dbReference type="InterPro" id="IPR018469">
    <property type="entry name" value="Dual_oxidase_maturation_fac"/>
</dbReference>
<name>A0A2A2JLZ6_9BILA</name>
<keyword evidence="6" id="KW-0325">Glycoprotein</keyword>
<reference evidence="8 9" key="1">
    <citation type="journal article" date="2017" name="Curr. Biol.">
        <title>Genome architecture and evolution of a unichromosomal asexual nematode.</title>
        <authorList>
            <person name="Fradin H."/>
            <person name="Zegar C."/>
            <person name="Gutwein M."/>
            <person name="Lucas J."/>
            <person name="Kovtun M."/>
            <person name="Corcoran D."/>
            <person name="Baugh L.R."/>
            <person name="Kiontke K."/>
            <person name="Gunsalus K."/>
            <person name="Fitch D.H."/>
            <person name="Piano F."/>
        </authorList>
    </citation>
    <scope>NUCLEOTIDE SEQUENCE [LARGE SCALE GENOMIC DNA]</scope>
    <source>
        <strain evidence="8">PF1309</strain>
    </source>
</reference>
<evidence type="ECO:0000256" key="2">
    <source>
        <dbReference type="ARBA" id="ARBA00009816"/>
    </source>
</evidence>
<keyword evidence="4 7" id="KW-1133">Transmembrane helix</keyword>
<evidence type="ECO:0000256" key="1">
    <source>
        <dbReference type="ARBA" id="ARBA00004141"/>
    </source>
</evidence>
<feature type="transmembrane region" description="Helical" evidence="7">
    <location>
        <begin position="41"/>
        <end position="60"/>
    </location>
</feature>
<dbReference type="GO" id="GO:0005789">
    <property type="term" value="C:endoplasmic reticulum membrane"/>
    <property type="evidence" value="ECO:0007669"/>
    <property type="project" value="InterPro"/>
</dbReference>
<evidence type="ECO:0000313" key="9">
    <source>
        <dbReference type="Proteomes" id="UP000218231"/>
    </source>
</evidence>
<comment type="caution">
    <text evidence="8">The sequence shown here is derived from an EMBL/GenBank/DDBJ whole genome shotgun (WGS) entry which is preliminary data.</text>
</comment>
<dbReference type="Proteomes" id="UP000218231">
    <property type="component" value="Unassembled WGS sequence"/>
</dbReference>
<organism evidence="8 9">
    <name type="scientific">Diploscapter pachys</name>
    <dbReference type="NCBI Taxonomy" id="2018661"/>
    <lineage>
        <taxon>Eukaryota</taxon>
        <taxon>Metazoa</taxon>
        <taxon>Ecdysozoa</taxon>
        <taxon>Nematoda</taxon>
        <taxon>Chromadorea</taxon>
        <taxon>Rhabditida</taxon>
        <taxon>Rhabditina</taxon>
        <taxon>Rhabditomorpha</taxon>
        <taxon>Rhabditoidea</taxon>
        <taxon>Rhabditidae</taxon>
        <taxon>Diploscapter</taxon>
    </lineage>
</organism>
<dbReference type="PANTHER" id="PTHR31158:SF1">
    <property type="entry name" value="DOXA1 FACTOR-RELATED"/>
    <property type="match status" value="1"/>
</dbReference>
<evidence type="ECO:0000256" key="7">
    <source>
        <dbReference type="SAM" id="Phobius"/>
    </source>
</evidence>
<feature type="transmembrane region" description="Helical" evidence="7">
    <location>
        <begin position="196"/>
        <end position="221"/>
    </location>
</feature>
<evidence type="ECO:0000256" key="3">
    <source>
        <dbReference type="ARBA" id="ARBA00022692"/>
    </source>
</evidence>
<dbReference type="GO" id="GO:0015031">
    <property type="term" value="P:protein transport"/>
    <property type="evidence" value="ECO:0007669"/>
    <property type="project" value="InterPro"/>
</dbReference>
<comment type="similarity">
    <text evidence="2">Belongs to the DUOXA family.</text>
</comment>
<sequence length="335" mass="38470">RHLRRFKAGVSHVMLGWFSAFREHGAPTFYGDNRTPVIVDTQIVFLFALFAVPSLAFLLILPGVRRHKTSSFITFLLHMFTGATVLVSLYHPCWHRAEARILTYYRAFSDEKIEAKIMIRVGLQYLNISLKGIDSTNNEDDTAKLAYNERFSFSEVHLMEMELNRALKRGSPFPILKVIEYLSYDGFVWGRQYRLAGYYTVCMLKASIFSWCISLICLAFLPHMVSRCIFVTGFLIGIGKNQILSSKYIDFRRFDILLFTTLDDYSIPNQEFNGHTSTAFYTVNLFPCYSTSCNPLHNIRRHALVGRSQVFLCIGNVVFCSKEQVRIGFGSTESQ</sequence>
<feature type="non-terminal residue" evidence="8">
    <location>
        <position position="1"/>
    </location>
</feature>
<proteinExistence type="inferred from homology"/>
<dbReference type="OrthoDB" id="10042652at2759"/>
<keyword evidence="3 7" id="KW-0812">Transmembrane</keyword>
<dbReference type="EMBL" id="LIAE01010346">
    <property type="protein sequence ID" value="PAV62770.1"/>
    <property type="molecule type" value="Genomic_DNA"/>
</dbReference>
<evidence type="ECO:0000256" key="4">
    <source>
        <dbReference type="ARBA" id="ARBA00022989"/>
    </source>
</evidence>
<accession>A0A2A2JLZ6</accession>
<keyword evidence="5 7" id="KW-0472">Membrane</keyword>
<protein>
    <submittedName>
        <fullName evidence="8">Uncharacterized protein</fullName>
    </submittedName>
</protein>
<dbReference type="AlphaFoldDB" id="A0A2A2JLZ6"/>
<evidence type="ECO:0000256" key="6">
    <source>
        <dbReference type="ARBA" id="ARBA00023180"/>
    </source>
</evidence>
<comment type="subcellular location">
    <subcellularLocation>
        <location evidence="1">Membrane</location>
        <topology evidence="1">Multi-pass membrane protein</topology>
    </subcellularLocation>
</comment>
<gene>
    <name evidence="8" type="ORF">WR25_23404</name>
</gene>
<keyword evidence="9" id="KW-1185">Reference proteome</keyword>
<dbReference type="Pfam" id="PF10204">
    <property type="entry name" value="DuoxA"/>
    <property type="match status" value="1"/>
</dbReference>